<evidence type="ECO:0008006" key="9">
    <source>
        <dbReference type="Google" id="ProtNLM"/>
    </source>
</evidence>
<dbReference type="EMBL" id="KV744909">
    <property type="protein sequence ID" value="OCK81776.1"/>
    <property type="molecule type" value="Genomic_DNA"/>
</dbReference>
<evidence type="ECO:0000256" key="5">
    <source>
        <dbReference type="ARBA" id="ARBA00023136"/>
    </source>
</evidence>
<dbReference type="InterPro" id="IPR007014">
    <property type="entry name" value="FUN14"/>
</dbReference>
<evidence type="ECO:0000313" key="8">
    <source>
        <dbReference type="Proteomes" id="UP000250266"/>
    </source>
</evidence>
<dbReference type="OrthoDB" id="3990500at2759"/>
<sequence>MASLLLLRRSPLLFASFGASSLLLAPMLLRPLRCDGVLEKPVVAGKQDWSYARDARTPVVKEGGSWNAAALKQISAGSVIGLIGGLAVGVFSKPLAVILGLLLFGLQFVESRGIHVIPYSSLQSHIKSINLRSLVQDNVAFKLSLGITFALAGFAEF</sequence>
<evidence type="ECO:0000256" key="2">
    <source>
        <dbReference type="ARBA" id="ARBA00009160"/>
    </source>
</evidence>
<dbReference type="Proteomes" id="UP000250266">
    <property type="component" value="Unassembled WGS sequence"/>
</dbReference>
<accession>A0A8E2EDG3</accession>
<gene>
    <name evidence="7" type="ORF">K432DRAFT_381003</name>
</gene>
<comment type="subcellular location">
    <subcellularLocation>
        <location evidence="1">Membrane</location>
    </subcellularLocation>
</comment>
<feature type="transmembrane region" description="Helical" evidence="6">
    <location>
        <begin position="79"/>
        <end position="104"/>
    </location>
</feature>
<evidence type="ECO:0000256" key="4">
    <source>
        <dbReference type="ARBA" id="ARBA00022989"/>
    </source>
</evidence>
<keyword evidence="4 6" id="KW-1133">Transmembrane helix</keyword>
<evidence type="ECO:0000256" key="6">
    <source>
        <dbReference type="SAM" id="Phobius"/>
    </source>
</evidence>
<dbReference type="GO" id="GO:0016020">
    <property type="term" value="C:membrane"/>
    <property type="evidence" value="ECO:0007669"/>
    <property type="project" value="UniProtKB-SubCell"/>
</dbReference>
<evidence type="ECO:0000256" key="1">
    <source>
        <dbReference type="ARBA" id="ARBA00004370"/>
    </source>
</evidence>
<organism evidence="7 8">
    <name type="scientific">Lepidopterella palustris CBS 459.81</name>
    <dbReference type="NCBI Taxonomy" id="1314670"/>
    <lineage>
        <taxon>Eukaryota</taxon>
        <taxon>Fungi</taxon>
        <taxon>Dikarya</taxon>
        <taxon>Ascomycota</taxon>
        <taxon>Pezizomycotina</taxon>
        <taxon>Dothideomycetes</taxon>
        <taxon>Pleosporomycetidae</taxon>
        <taxon>Mytilinidiales</taxon>
        <taxon>Argynnaceae</taxon>
        <taxon>Lepidopterella</taxon>
    </lineage>
</organism>
<dbReference type="Pfam" id="PF04930">
    <property type="entry name" value="FUN14"/>
    <property type="match status" value="1"/>
</dbReference>
<reference evidence="7 8" key="1">
    <citation type="journal article" date="2016" name="Nat. Commun.">
        <title>Ectomycorrhizal ecology is imprinted in the genome of the dominant symbiotic fungus Cenococcum geophilum.</title>
        <authorList>
            <consortium name="DOE Joint Genome Institute"/>
            <person name="Peter M."/>
            <person name="Kohler A."/>
            <person name="Ohm R.A."/>
            <person name="Kuo A."/>
            <person name="Krutzmann J."/>
            <person name="Morin E."/>
            <person name="Arend M."/>
            <person name="Barry K.W."/>
            <person name="Binder M."/>
            <person name="Choi C."/>
            <person name="Clum A."/>
            <person name="Copeland A."/>
            <person name="Grisel N."/>
            <person name="Haridas S."/>
            <person name="Kipfer T."/>
            <person name="LaButti K."/>
            <person name="Lindquist E."/>
            <person name="Lipzen A."/>
            <person name="Maire R."/>
            <person name="Meier B."/>
            <person name="Mihaltcheva S."/>
            <person name="Molinier V."/>
            <person name="Murat C."/>
            <person name="Poggeler S."/>
            <person name="Quandt C.A."/>
            <person name="Sperisen C."/>
            <person name="Tritt A."/>
            <person name="Tisserant E."/>
            <person name="Crous P.W."/>
            <person name="Henrissat B."/>
            <person name="Nehls U."/>
            <person name="Egli S."/>
            <person name="Spatafora J.W."/>
            <person name="Grigoriev I.V."/>
            <person name="Martin F.M."/>
        </authorList>
    </citation>
    <scope>NUCLEOTIDE SEQUENCE [LARGE SCALE GENOMIC DNA]</scope>
    <source>
        <strain evidence="7 8">CBS 459.81</strain>
    </source>
</reference>
<evidence type="ECO:0000256" key="3">
    <source>
        <dbReference type="ARBA" id="ARBA00022692"/>
    </source>
</evidence>
<dbReference type="AlphaFoldDB" id="A0A8E2EDG3"/>
<keyword evidence="5 6" id="KW-0472">Membrane</keyword>
<evidence type="ECO:0000313" key="7">
    <source>
        <dbReference type="EMBL" id="OCK81776.1"/>
    </source>
</evidence>
<protein>
    <recommendedName>
        <fullName evidence="9">FUN14 family protein</fullName>
    </recommendedName>
</protein>
<proteinExistence type="inferred from homology"/>
<keyword evidence="8" id="KW-1185">Reference proteome</keyword>
<feature type="transmembrane region" description="Helical" evidence="6">
    <location>
        <begin position="12"/>
        <end position="29"/>
    </location>
</feature>
<keyword evidence="3 6" id="KW-0812">Transmembrane</keyword>
<comment type="similarity">
    <text evidence="2">Belongs to the FUN14 family.</text>
</comment>
<name>A0A8E2EDG3_9PEZI</name>